<evidence type="ECO:0000256" key="1">
    <source>
        <dbReference type="SAM" id="MobiDB-lite"/>
    </source>
</evidence>
<reference evidence="3" key="1">
    <citation type="submission" date="2015-05" db="EMBL/GenBank/DDBJ databases">
        <authorList>
            <person name="Fogelqvist Johan"/>
        </authorList>
    </citation>
    <scope>NUCLEOTIDE SEQUENCE [LARGE SCALE GENOMIC DNA]</scope>
</reference>
<dbReference type="Proteomes" id="UP000045706">
    <property type="component" value="Unassembled WGS sequence"/>
</dbReference>
<evidence type="ECO:0000313" key="2">
    <source>
        <dbReference type="EMBL" id="CRJ92865.1"/>
    </source>
</evidence>
<proteinExistence type="predicted"/>
<feature type="compositionally biased region" description="Polar residues" evidence="1">
    <location>
        <begin position="43"/>
        <end position="91"/>
    </location>
</feature>
<feature type="compositionally biased region" description="Low complexity" evidence="1">
    <location>
        <begin position="121"/>
        <end position="130"/>
    </location>
</feature>
<protein>
    <submittedName>
        <fullName evidence="2">Uncharacterized protein</fullName>
    </submittedName>
</protein>
<sequence length="151" mass="16525">MAQKRLMSELQTLQKEKWVYIDVDEQNVLKWKIGLRHSDLEGLSNQSQDQLSATLSRESTHSAASQNTAPALFSRSSTGQTLQETVDTGSIDQPIELEATNNEIKLPEMQERGGNGSLFGSRHASASSASGRRDAAAEAMDVDASFSRQLD</sequence>
<organism evidence="2 3">
    <name type="scientific">Verticillium longisporum</name>
    <name type="common">Verticillium dahliae var. longisporum</name>
    <dbReference type="NCBI Taxonomy" id="100787"/>
    <lineage>
        <taxon>Eukaryota</taxon>
        <taxon>Fungi</taxon>
        <taxon>Dikarya</taxon>
        <taxon>Ascomycota</taxon>
        <taxon>Pezizomycotina</taxon>
        <taxon>Sordariomycetes</taxon>
        <taxon>Hypocreomycetidae</taxon>
        <taxon>Glomerellales</taxon>
        <taxon>Plectosphaerellaceae</taxon>
        <taxon>Verticillium</taxon>
    </lineage>
</organism>
<name>A0A0G4KGA4_VERLO</name>
<dbReference type="AlphaFoldDB" id="A0A0G4KGA4"/>
<accession>A0A0G4KGA4</accession>
<feature type="region of interest" description="Disordered" evidence="1">
    <location>
        <begin position="42"/>
        <end position="151"/>
    </location>
</feature>
<evidence type="ECO:0000313" key="3">
    <source>
        <dbReference type="Proteomes" id="UP000045706"/>
    </source>
</evidence>
<gene>
    <name evidence="2" type="ORF">BN1723_008541</name>
</gene>
<dbReference type="EMBL" id="CVQI01000225">
    <property type="protein sequence ID" value="CRJ92865.1"/>
    <property type="molecule type" value="Genomic_DNA"/>
</dbReference>